<dbReference type="EMBL" id="JBHPON010000002">
    <property type="protein sequence ID" value="MFC6036199.1"/>
    <property type="molecule type" value="Genomic_DNA"/>
</dbReference>
<sequence length="203" mass="22261">MMNRTRTLAILASFSPLLLTFQTPAWAGNGQTSLEAATDKGDVRDPRAGEALAKLDFLVGDWSIKSTYSQADGSTVESQAKMNSRYTMGGFAIEAESIHAFPRDPANNIFVSTHIFMAHPKTERIAAIAINTLGNRKFNDGEFIENDFVVVASGEMFGGSDHLELTRYTNISDSRFETRSEISEDGGATWRDGGYSAVYTRVK</sequence>
<comment type="caution">
    <text evidence="2">The sequence shown here is derived from an EMBL/GenBank/DDBJ whole genome shotgun (WGS) entry which is preliminary data.</text>
</comment>
<evidence type="ECO:0008006" key="4">
    <source>
        <dbReference type="Google" id="ProtNLM"/>
    </source>
</evidence>
<gene>
    <name evidence="2" type="ORF">ACFMB1_11640</name>
</gene>
<evidence type="ECO:0000313" key="2">
    <source>
        <dbReference type="EMBL" id="MFC6036199.1"/>
    </source>
</evidence>
<organism evidence="2 3">
    <name type="scientific">Hyphococcus aureus</name>
    <dbReference type="NCBI Taxonomy" id="2666033"/>
    <lineage>
        <taxon>Bacteria</taxon>
        <taxon>Pseudomonadati</taxon>
        <taxon>Pseudomonadota</taxon>
        <taxon>Alphaproteobacteria</taxon>
        <taxon>Parvularculales</taxon>
        <taxon>Parvularculaceae</taxon>
        <taxon>Hyphococcus</taxon>
    </lineage>
</organism>
<keyword evidence="3" id="KW-1185">Reference proteome</keyword>
<protein>
    <recommendedName>
        <fullName evidence="4">DUF1579 domain-containing protein</fullName>
    </recommendedName>
</protein>
<feature type="signal peptide" evidence="1">
    <location>
        <begin position="1"/>
        <end position="27"/>
    </location>
</feature>
<name>A0ABW1KXE8_9PROT</name>
<accession>A0ABW1KXE8</accession>
<dbReference type="RefSeq" id="WP_379882571.1">
    <property type="nucleotide sequence ID" value="NZ_JBHPON010000002.1"/>
</dbReference>
<feature type="chain" id="PRO_5046203442" description="DUF1579 domain-containing protein" evidence="1">
    <location>
        <begin position="28"/>
        <end position="203"/>
    </location>
</feature>
<evidence type="ECO:0000313" key="3">
    <source>
        <dbReference type="Proteomes" id="UP001596116"/>
    </source>
</evidence>
<evidence type="ECO:0000256" key="1">
    <source>
        <dbReference type="SAM" id="SignalP"/>
    </source>
</evidence>
<reference evidence="2 3" key="1">
    <citation type="submission" date="2024-09" db="EMBL/GenBank/DDBJ databases">
        <authorList>
            <person name="Zhang Z.-H."/>
        </authorList>
    </citation>
    <scope>NUCLEOTIDE SEQUENCE [LARGE SCALE GENOMIC DNA]</scope>
    <source>
        <strain evidence="2 3">HHTR114</strain>
    </source>
</reference>
<keyword evidence="1" id="KW-0732">Signal</keyword>
<proteinExistence type="predicted"/>
<dbReference type="Proteomes" id="UP001596116">
    <property type="component" value="Unassembled WGS sequence"/>
</dbReference>